<proteinExistence type="predicted"/>
<accession>A0A2T1K3W1</accession>
<comment type="caution">
    <text evidence="1">The sequence shown here is derived from an EMBL/GenBank/DDBJ whole genome shotgun (WGS) entry which is preliminary data.</text>
</comment>
<dbReference type="Proteomes" id="UP000239866">
    <property type="component" value="Unassembled WGS sequence"/>
</dbReference>
<reference evidence="1 2" key="1">
    <citation type="submission" date="2018-03" db="EMBL/GenBank/DDBJ databases">
        <title>Marinobacter brunus sp. nov., a marine bacterium of Gamma-proteobacteria isolated from the surface seawater of the South China Sea.</title>
        <authorList>
            <person name="Cheng H."/>
            <person name="Wu Y.-H."/>
            <person name="Xamxidin M."/>
            <person name="Xu X.-W."/>
        </authorList>
    </citation>
    <scope>NUCLEOTIDE SEQUENCE [LARGE SCALE GENOMIC DNA]</scope>
    <source>
        <strain evidence="1 2">NH169-3</strain>
    </source>
</reference>
<gene>
    <name evidence="1" type="ORF">C7H09_17185</name>
</gene>
<evidence type="ECO:0000313" key="2">
    <source>
        <dbReference type="Proteomes" id="UP000239866"/>
    </source>
</evidence>
<keyword evidence="2" id="KW-1185">Reference proteome</keyword>
<protein>
    <submittedName>
        <fullName evidence="1">Uncharacterized protein</fullName>
    </submittedName>
</protein>
<evidence type="ECO:0000313" key="1">
    <source>
        <dbReference type="EMBL" id="PSF04765.1"/>
    </source>
</evidence>
<dbReference type="AlphaFoldDB" id="A0A2T1K3W1"/>
<dbReference type="EMBL" id="PXNP01000109">
    <property type="protein sequence ID" value="PSF04765.1"/>
    <property type="molecule type" value="Genomic_DNA"/>
</dbReference>
<name>A0A2T1K3W1_9GAMM</name>
<organism evidence="1 2">
    <name type="scientific">Marinobacter fuscus</name>
    <dbReference type="NCBI Taxonomy" id="2109942"/>
    <lineage>
        <taxon>Bacteria</taxon>
        <taxon>Pseudomonadati</taxon>
        <taxon>Pseudomonadota</taxon>
        <taxon>Gammaproteobacteria</taxon>
        <taxon>Pseudomonadales</taxon>
        <taxon>Marinobacteraceae</taxon>
        <taxon>Marinobacter</taxon>
    </lineage>
</organism>
<sequence>MNHKRFLLTCGDYRILFVNCSLPQVQEIRILMEVPSVPPGKSRKTRELTITYNTKLKLLNKTGV</sequence>